<feature type="transmembrane region" description="Helical" evidence="2">
    <location>
        <begin position="137"/>
        <end position="154"/>
    </location>
</feature>
<dbReference type="EMBL" id="BCTA01000018">
    <property type="protein sequence ID" value="GAT07939.1"/>
    <property type="molecule type" value="Genomic_DNA"/>
</dbReference>
<accession>A0ABQ0KEW4</accession>
<dbReference type="Proteomes" id="UP000069773">
    <property type="component" value="Unassembled WGS sequence"/>
</dbReference>
<keyword evidence="4" id="KW-1185">Reference proteome</keyword>
<keyword evidence="2" id="KW-1133">Transmembrane helix</keyword>
<proteinExistence type="predicted"/>
<protein>
    <recommendedName>
        <fullName evidence="5">DUF2752 domain-containing protein</fullName>
    </recommendedName>
</protein>
<name>A0ABQ0KEW4_MYCNV</name>
<feature type="transmembrane region" description="Helical" evidence="2">
    <location>
        <begin position="107"/>
        <end position="125"/>
    </location>
</feature>
<dbReference type="InterPro" id="IPR021215">
    <property type="entry name" value="DUF2752"/>
</dbReference>
<feature type="region of interest" description="Disordered" evidence="1">
    <location>
        <begin position="1"/>
        <end position="27"/>
    </location>
</feature>
<organism evidence="3 4">
    <name type="scientific">Mycolicibacterium novocastrense</name>
    <name type="common">Mycobacterium novocastrense</name>
    <dbReference type="NCBI Taxonomy" id="59813"/>
    <lineage>
        <taxon>Bacteria</taxon>
        <taxon>Bacillati</taxon>
        <taxon>Actinomycetota</taxon>
        <taxon>Actinomycetes</taxon>
        <taxon>Mycobacteriales</taxon>
        <taxon>Mycobacteriaceae</taxon>
        <taxon>Mycolicibacterium</taxon>
    </lineage>
</organism>
<comment type="caution">
    <text evidence="3">The sequence shown here is derived from an EMBL/GenBank/DDBJ whole genome shotgun (WGS) entry which is preliminary data.</text>
</comment>
<evidence type="ECO:0000256" key="1">
    <source>
        <dbReference type="SAM" id="MobiDB-lite"/>
    </source>
</evidence>
<keyword evidence="2" id="KW-0472">Membrane</keyword>
<evidence type="ECO:0008006" key="5">
    <source>
        <dbReference type="Google" id="ProtNLM"/>
    </source>
</evidence>
<evidence type="ECO:0000313" key="4">
    <source>
        <dbReference type="Proteomes" id="UP000069773"/>
    </source>
</evidence>
<gene>
    <name evidence="3" type="ORF">RMCN_1072</name>
</gene>
<evidence type="ECO:0000256" key="2">
    <source>
        <dbReference type="SAM" id="Phobius"/>
    </source>
</evidence>
<evidence type="ECO:0000313" key="3">
    <source>
        <dbReference type="EMBL" id="GAT07939.1"/>
    </source>
</evidence>
<dbReference type="Pfam" id="PF10825">
    <property type="entry name" value="DUF2752"/>
    <property type="match status" value="1"/>
</dbReference>
<keyword evidence="2" id="KW-0812">Transmembrane</keyword>
<feature type="transmembrane region" description="Helical" evidence="2">
    <location>
        <begin position="46"/>
        <end position="66"/>
    </location>
</feature>
<reference evidence="3 4" key="1">
    <citation type="journal article" date="2016" name="Genome Announc.">
        <title>Draft Genome Sequences of Five Rapidly Growing Mycobacterium Species, M. thermoresistibile, M. fortuitum subsp. acetamidolyticum, M. canariasense, M. brisbanense, and M. novocastrense.</title>
        <authorList>
            <person name="Katahira K."/>
            <person name="Ogura Y."/>
            <person name="Gotoh Y."/>
            <person name="Hayashi T."/>
        </authorList>
    </citation>
    <scope>NUCLEOTIDE SEQUENCE [LARGE SCALE GENOMIC DNA]</scope>
    <source>
        <strain evidence="3 4">JCM18114</strain>
    </source>
</reference>
<sequence>MLTDDRGGADPSARMSRNSDSVSGAPRTGNQRWRFLQVDPVDRYSWWTWVGLVSAVMLVALAVAGLPPIDLRGPLHDLGVMCPLCGGTRSVYLTLHGHLGAALQYNPAAPLVPLGAAAVLARAVVGRISGRWVTPVAPRRVALICFLLVALIALEVNQQLNADLLSSRWPA</sequence>